<keyword evidence="10" id="KW-0458">Lysosome</keyword>
<evidence type="ECO:0000256" key="9">
    <source>
        <dbReference type="ARBA" id="ARBA00023180"/>
    </source>
</evidence>
<dbReference type="FunFam" id="3.90.70.10:FF:000039">
    <property type="entry name" value="Cysteine proteinase 2, putative"/>
    <property type="match status" value="1"/>
</dbReference>
<gene>
    <name evidence="15" type="ORF">DLAC_02685</name>
</gene>
<dbReference type="GO" id="GO:0005764">
    <property type="term" value="C:lysosome"/>
    <property type="evidence" value="ECO:0007669"/>
    <property type="project" value="UniProtKB-SubCell"/>
</dbReference>
<feature type="domain" description="Cathepsin propeptide inhibitor" evidence="14">
    <location>
        <begin position="30"/>
        <end position="85"/>
    </location>
</feature>
<evidence type="ECO:0000313" key="16">
    <source>
        <dbReference type="Proteomes" id="UP000076078"/>
    </source>
</evidence>
<evidence type="ECO:0000256" key="1">
    <source>
        <dbReference type="ARBA" id="ARBA00004371"/>
    </source>
</evidence>
<keyword evidence="16" id="KW-1185">Reference proteome</keyword>
<evidence type="ECO:0000256" key="8">
    <source>
        <dbReference type="ARBA" id="ARBA00023157"/>
    </source>
</evidence>
<evidence type="ECO:0000313" key="15">
    <source>
        <dbReference type="EMBL" id="KYR00655.1"/>
    </source>
</evidence>
<evidence type="ECO:0000256" key="2">
    <source>
        <dbReference type="ARBA" id="ARBA00008455"/>
    </source>
</evidence>
<dbReference type="PROSITE" id="PS00640">
    <property type="entry name" value="THIOL_PROTEASE_ASN"/>
    <property type="match status" value="1"/>
</dbReference>
<evidence type="ECO:0000256" key="4">
    <source>
        <dbReference type="ARBA" id="ARBA00022729"/>
    </source>
</evidence>
<protein>
    <submittedName>
        <fullName evidence="15">Cysteine proteinase</fullName>
    </submittedName>
</protein>
<evidence type="ECO:0000256" key="5">
    <source>
        <dbReference type="ARBA" id="ARBA00022801"/>
    </source>
</evidence>
<dbReference type="FunCoup" id="A0A152A3H1">
    <property type="interactions" value="60"/>
</dbReference>
<evidence type="ECO:0000256" key="6">
    <source>
        <dbReference type="ARBA" id="ARBA00022807"/>
    </source>
</evidence>
<feature type="compositionally biased region" description="Low complexity" evidence="11">
    <location>
        <begin position="285"/>
        <end position="403"/>
    </location>
</feature>
<evidence type="ECO:0000259" key="14">
    <source>
        <dbReference type="SMART" id="SM00848"/>
    </source>
</evidence>
<keyword evidence="6" id="KW-0788">Thiol protease</keyword>
<dbReference type="STRING" id="361077.A0A152A3H1"/>
<dbReference type="InterPro" id="IPR025660">
    <property type="entry name" value="Pept_his_AS"/>
</dbReference>
<dbReference type="InterPro" id="IPR013201">
    <property type="entry name" value="Prot_inhib_I29"/>
</dbReference>
<comment type="subcellular location">
    <subcellularLocation>
        <location evidence="1">Lysosome</location>
    </subcellularLocation>
</comment>
<keyword evidence="5" id="KW-0378">Hydrolase</keyword>
<feature type="compositionally biased region" description="Low complexity" evidence="11">
    <location>
        <begin position="417"/>
        <end position="434"/>
    </location>
</feature>
<sequence length="474" mass="48803">MKSIIFACLLFVALASAKSAFTELEYRNSFTNWMIQNGKTYANHEFTKRYEIFKTNMDYVHEWNSKGSQTILGLTIFADLTNAEYQKTYLGTKFDASKLPQASNNVKSVGDAQVDWRLQGAVTPIKNQGQCGGCWSFSASGATEGAHKISTGNLVGLSEQNLIDCATSNGNQGCDGGYMFAAFEYIISNNGIDTESSYPFTGQDGTCQFSTSNIGATLSSYQNVTSGSESALATAVTAGPTSVAIDASHNSFQLYSGGIYYEPACSTTQLDHGVLAVGFGSGSLPSSGSSSSSSGNPSSSSSGNSQTSGSQSGNSQSGSQWTGNSQTSGSQSDNSQSGSQWTGNSQSGSQWTGNSQSSTQSSGNSQSGSQWTSSASSSGSQWSSSGSQSGSQSGSSSGSWGLKQGSGSGSGSGTGASGNSSGNSSGASSGESNGDYWIVKNSWGTSWGIQGYILMSKDRNNNCGIATMASIPQA</sequence>
<dbReference type="InterPro" id="IPR000668">
    <property type="entry name" value="Peptidase_C1A_C"/>
</dbReference>
<dbReference type="Pfam" id="PF00112">
    <property type="entry name" value="Peptidase_C1"/>
    <property type="match status" value="2"/>
</dbReference>
<dbReference type="SUPFAM" id="SSF54001">
    <property type="entry name" value="Cysteine proteinases"/>
    <property type="match status" value="2"/>
</dbReference>
<keyword evidence="3" id="KW-0645">Protease</keyword>
<dbReference type="FunFam" id="2.40.50.170:FF:000001">
    <property type="entry name" value="Cathepsin L1"/>
    <property type="match status" value="1"/>
</dbReference>
<keyword evidence="9" id="KW-0325">Glycoprotein</keyword>
<evidence type="ECO:0000256" key="10">
    <source>
        <dbReference type="ARBA" id="ARBA00023228"/>
    </source>
</evidence>
<dbReference type="InterPro" id="IPR013128">
    <property type="entry name" value="Peptidase_C1A"/>
</dbReference>
<comment type="similarity">
    <text evidence="2">Belongs to the peptidase C1 family.</text>
</comment>
<dbReference type="GO" id="GO:0006508">
    <property type="term" value="P:proteolysis"/>
    <property type="evidence" value="ECO:0007669"/>
    <property type="project" value="UniProtKB-KW"/>
</dbReference>
<accession>A0A152A3H1</accession>
<dbReference type="InParanoid" id="A0A152A3H1"/>
<dbReference type="InterPro" id="IPR039417">
    <property type="entry name" value="Peptidase_C1A_papain-like"/>
</dbReference>
<dbReference type="SMART" id="SM00848">
    <property type="entry name" value="Inhibitor_I29"/>
    <property type="match status" value="1"/>
</dbReference>
<keyword evidence="4 12" id="KW-0732">Signal</keyword>
<evidence type="ECO:0000256" key="7">
    <source>
        <dbReference type="ARBA" id="ARBA00023145"/>
    </source>
</evidence>
<dbReference type="Gene3D" id="2.40.50.170">
    <property type="entry name" value="Cysteine proteinases. Chain C"/>
    <property type="match status" value="1"/>
</dbReference>
<dbReference type="SMART" id="SM00645">
    <property type="entry name" value="Pept_C1"/>
    <property type="match status" value="1"/>
</dbReference>
<feature type="compositionally biased region" description="Gly residues" evidence="11">
    <location>
        <begin position="404"/>
        <end position="416"/>
    </location>
</feature>
<comment type="caution">
    <text evidence="15">The sequence shown here is derived from an EMBL/GenBank/DDBJ whole genome shotgun (WGS) entry which is preliminary data.</text>
</comment>
<keyword evidence="7" id="KW-0865">Zymogen</keyword>
<dbReference type="EMBL" id="LODT01000013">
    <property type="protein sequence ID" value="KYR00655.1"/>
    <property type="molecule type" value="Genomic_DNA"/>
</dbReference>
<evidence type="ECO:0000256" key="11">
    <source>
        <dbReference type="SAM" id="MobiDB-lite"/>
    </source>
</evidence>
<evidence type="ECO:0000256" key="3">
    <source>
        <dbReference type="ARBA" id="ARBA00022670"/>
    </source>
</evidence>
<dbReference type="PANTHER" id="PTHR12411">
    <property type="entry name" value="CYSTEINE PROTEASE FAMILY C1-RELATED"/>
    <property type="match status" value="1"/>
</dbReference>
<dbReference type="Pfam" id="PF08246">
    <property type="entry name" value="Inhibitor_I29"/>
    <property type="match status" value="1"/>
</dbReference>
<dbReference type="PROSITE" id="PS00139">
    <property type="entry name" value="THIOL_PROTEASE_CYS"/>
    <property type="match status" value="1"/>
</dbReference>
<dbReference type="InterPro" id="IPR025661">
    <property type="entry name" value="Pept_asp_AS"/>
</dbReference>
<dbReference type="InterPro" id="IPR000169">
    <property type="entry name" value="Pept_cys_AS"/>
</dbReference>
<evidence type="ECO:0000256" key="12">
    <source>
        <dbReference type="SAM" id="SignalP"/>
    </source>
</evidence>
<evidence type="ECO:0000259" key="13">
    <source>
        <dbReference type="SMART" id="SM00645"/>
    </source>
</evidence>
<dbReference type="AlphaFoldDB" id="A0A152A3H1"/>
<dbReference type="OMA" id="QWTGNSQ"/>
<feature type="region of interest" description="Disordered" evidence="11">
    <location>
        <begin position="285"/>
        <end position="434"/>
    </location>
</feature>
<dbReference type="PROSITE" id="PS00639">
    <property type="entry name" value="THIOL_PROTEASE_HIS"/>
    <property type="match status" value="1"/>
</dbReference>
<dbReference type="InterPro" id="IPR038765">
    <property type="entry name" value="Papain-like_cys_pep_sf"/>
</dbReference>
<proteinExistence type="inferred from homology"/>
<keyword evidence="8" id="KW-1015">Disulfide bond</keyword>
<dbReference type="CDD" id="cd02248">
    <property type="entry name" value="Peptidase_C1A"/>
    <property type="match status" value="1"/>
</dbReference>
<dbReference type="GO" id="GO:0008234">
    <property type="term" value="F:cysteine-type peptidase activity"/>
    <property type="evidence" value="ECO:0007669"/>
    <property type="project" value="UniProtKB-KW"/>
</dbReference>
<name>A0A152A3H1_TIELA</name>
<feature type="chain" id="PRO_5018532558" evidence="12">
    <location>
        <begin position="18"/>
        <end position="474"/>
    </location>
</feature>
<dbReference type="Gene3D" id="3.90.70.10">
    <property type="entry name" value="Cysteine proteinases"/>
    <property type="match status" value="1"/>
</dbReference>
<reference evidence="15 16" key="1">
    <citation type="submission" date="2015-12" db="EMBL/GenBank/DDBJ databases">
        <title>Dictyostelia acquired genes for synthesis and detection of signals that induce cell-type specialization by lateral gene transfer from prokaryotes.</title>
        <authorList>
            <person name="Gloeckner G."/>
            <person name="Schaap P."/>
        </authorList>
    </citation>
    <scope>NUCLEOTIDE SEQUENCE [LARGE SCALE GENOMIC DNA]</scope>
    <source>
        <strain evidence="15 16">TK</strain>
    </source>
</reference>
<organism evidence="15 16">
    <name type="scientific">Tieghemostelium lacteum</name>
    <name type="common">Slime mold</name>
    <name type="synonym">Dictyostelium lacteum</name>
    <dbReference type="NCBI Taxonomy" id="361077"/>
    <lineage>
        <taxon>Eukaryota</taxon>
        <taxon>Amoebozoa</taxon>
        <taxon>Evosea</taxon>
        <taxon>Eumycetozoa</taxon>
        <taxon>Dictyostelia</taxon>
        <taxon>Dictyosteliales</taxon>
        <taxon>Raperosteliaceae</taxon>
        <taxon>Tieghemostelium</taxon>
    </lineage>
</organism>
<dbReference type="Proteomes" id="UP000076078">
    <property type="component" value="Unassembled WGS sequence"/>
</dbReference>
<feature type="signal peptide" evidence="12">
    <location>
        <begin position="1"/>
        <end position="17"/>
    </location>
</feature>
<dbReference type="OrthoDB" id="10259130at2759"/>
<feature type="domain" description="Peptidase C1A papain C-terminal" evidence="13">
    <location>
        <begin position="110"/>
        <end position="473"/>
    </location>
</feature>